<gene>
    <name evidence="2" type="ORF">J421_1468</name>
</gene>
<dbReference type="HOGENOM" id="CLU_737240_0_0_0"/>
<organism evidence="2 3">
    <name type="scientific">Gemmatirosa kalamazoonensis</name>
    <dbReference type="NCBI Taxonomy" id="861299"/>
    <lineage>
        <taxon>Bacteria</taxon>
        <taxon>Pseudomonadati</taxon>
        <taxon>Gemmatimonadota</taxon>
        <taxon>Gemmatimonadia</taxon>
        <taxon>Gemmatimonadales</taxon>
        <taxon>Gemmatimonadaceae</taxon>
        <taxon>Gemmatirosa</taxon>
    </lineage>
</organism>
<dbReference type="eggNOG" id="ENOG5032WM6">
    <property type="taxonomic scope" value="Bacteria"/>
</dbReference>
<dbReference type="EMBL" id="CP007128">
    <property type="protein sequence ID" value="AHG89005.1"/>
    <property type="molecule type" value="Genomic_DNA"/>
</dbReference>
<keyword evidence="3" id="KW-1185">Reference proteome</keyword>
<evidence type="ECO:0000313" key="3">
    <source>
        <dbReference type="Proteomes" id="UP000019151"/>
    </source>
</evidence>
<dbReference type="InParanoid" id="W0RF88"/>
<protein>
    <submittedName>
        <fullName evidence="2">Uncharacterized protein</fullName>
    </submittedName>
</protein>
<feature type="chain" id="PRO_5004794906" evidence="1">
    <location>
        <begin position="22"/>
        <end position="375"/>
    </location>
</feature>
<dbReference type="AlphaFoldDB" id="W0RF88"/>
<dbReference type="KEGG" id="gba:J421_1468"/>
<name>W0RF88_9BACT</name>
<proteinExistence type="predicted"/>
<sequence length="375" mass="40199">MRRASHLALVALAALTGRAAAAQSLPLAVGAGVDTVARASHDVFARWRNYLRDHADTARANAYWTADERARWPAPDLATPWVAPAGSAWPDRLAATIVDLGPEVPGDTTTYVVRTLFTRDAVPVALVRVYAVRDGARWALANALPRLTRDWTRVDVGQVTFVHPSSHRYDSAAARRAARFVDSAAAATGARPTRHVEVYFAPSPREMARVLGAELAVLTNTGRVYPENALVVAGSPTASEWNPHDLAHVVLGAVAGPTGRWWSEGAATWLGGRSGKDFARLVRELDADLARNPARTLDSLVAPHAWRDSASATGAAVLVRLAFERGGLDAVRALVATPADSPADVRRAAAQVLGVRPDDVELLWRRAVRRLTSSA</sequence>
<dbReference type="OrthoDB" id="788362at2"/>
<keyword evidence="1" id="KW-0732">Signal</keyword>
<evidence type="ECO:0000313" key="2">
    <source>
        <dbReference type="EMBL" id="AHG89005.1"/>
    </source>
</evidence>
<dbReference type="Proteomes" id="UP000019151">
    <property type="component" value="Chromosome"/>
</dbReference>
<reference evidence="2 3" key="1">
    <citation type="journal article" date="2014" name="Genome Announc.">
        <title>Genome Sequence and Methylome of Soil Bacterium Gemmatirosa kalamazoonensis KBS708T, a Member of the Rarely Cultivated Gemmatimonadetes Phylum.</title>
        <authorList>
            <person name="Debruyn J.M."/>
            <person name="Radosevich M."/>
            <person name="Wommack K.E."/>
            <person name="Polson S.W."/>
            <person name="Hauser L.J."/>
            <person name="Fawaz M.N."/>
            <person name="Korlach J."/>
            <person name="Tsai Y.C."/>
        </authorList>
    </citation>
    <scope>NUCLEOTIDE SEQUENCE [LARGE SCALE GENOMIC DNA]</scope>
    <source>
        <strain evidence="2 3">KBS708</strain>
    </source>
</reference>
<accession>W0RF88</accession>
<evidence type="ECO:0000256" key="1">
    <source>
        <dbReference type="SAM" id="SignalP"/>
    </source>
</evidence>
<feature type="signal peptide" evidence="1">
    <location>
        <begin position="1"/>
        <end position="21"/>
    </location>
</feature>
<dbReference type="RefSeq" id="WP_025410523.1">
    <property type="nucleotide sequence ID" value="NZ_CP007128.1"/>
</dbReference>